<dbReference type="EMBL" id="CP008889">
    <property type="protein sequence ID" value="AIF41854.1"/>
    <property type="molecule type" value="Genomic_DNA"/>
</dbReference>
<dbReference type="OrthoDB" id="4104638at2"/>
<dbReference type="Pfam" id="PF05050">
    <property type="entry name" value="Methyltransf_21"/>
    <property type="match status" value="1"/>
</dbReference>
<dbReference type="PANTHER" id="PTHR36973:SF4">
    <property type="entry name" value="NODULATION PROTEIN"/>
    <property type="match status" value="1"/>
</dbReference>
<dbReference type="eggNOG" id="ENOG5032RAQ">
    <property type="taxonomic scope" value="Bacteria"/>
</dbReference>
<organism evidence="2 3">
    <name type="scientific">Dermacoccus nishinomiyaensis</name>
    <dbReference type="NCBI Taxonomy" id="1274"/>
    <lineage>
        <taxon>Bacteria</taxon>
        <taxon>Bacillati</taxon>
        <taxon>Actinomycetota</taxon>
        <taxon>Actinomycetes</taxon>
        <taxon>Micrococcales</taxon>
        <taxon>Dermacoccaceae</taxon>
        <taxon>Dermacoccus</taxon>
    </lineage>
</organism>
<evidence type="ECO:0000313" key="3">
    <source>
        <dbReference type="Proteomes" id="UP000027986"/>
    </source>
</evidence>
<dbReference type="PANTHER" id="PTHR36973">
    <property type="entry name" value="SLL1456 PROTEIN-RELATED"/>
    <property type="match status" value="1"/>
</dbReference>
<dbReference type="GO" id="GO:0008171">
    <property type="term" value="F:O-methyltransferase activity"/>
    <property type="evidence" value="ECO:0007669"/>
    <property type="project" value="TreeGrafter"/>
</dbReference>
<feature type="domain" description="Methyltransferase FkbM" evidence="1">
    <location>
        <begin position="18"/>
        <end position="185"/>
    </location>
</feature>
<dbReference type="RefSeq" id="WP_038569889.1">
    <property type="nucleotide sequence ID" value="NZ_CP008889.1"/>
</dbReference>
<dbReference type="AlphaFoldDB" id="A0A075JIS9"/>
<dbReference type="GO" id="GO:0032259">
    <property type="term" value="P:methylation"/>
    <property type="evidence" value="ECO:0007669"/>
    <property type="project" value="UniProtKB-KW"/>
</dbReference>
<sequence>MSALRELTQPSRLTEVVDIGANPLVDTPPYLPMLRDGLCRVTGFEPQPDALARLERAAGPHERYLPAAIGDGERHTLHVCAESGFTSLFEPDAAQLALLTDFPRLAEVIDRVDVDTTRLDDITEIELLDHLKIDVQGAELMIFRNGRERLRTATSIQLEVNFHRLYVDQPTFADVDVELRAQGFVPHAFVATKTWPLAPVQWADRDAPTDEAHARQLVEADMLYVRDLARLDDAETVDDEALKHLALVMHHVYDQHGVALLALRELIRRGALDPSAEAAYRSHPV</sequence>
<keyword evidence="2" id="KW-0808">Transferase</keyword>
<dbReference type="InterPro" id="IPR029063">
    <property type="entry name" value="SAM-dependent_MTases_sf"/>
</dbReference>
<dbReference type="InterPro" id="IPR053188">
    <property type="entry name" value="FkbM_Methyltransferase"/>
</dbReference>
<keyword evidence="3" id="KW-1185">Reference proteome</keyword>
<protein>
    <submittedName>
        <fullName evidence="2">FkbM family methyltransferase</fullName>
    </submittedName>
</protein>
<dbReference type="HOGENOM" id="CLU_065148_0_0_11"/>
<accession>A0A075JIS9</accession>
<proteinExistence type="predicted"/>
<reference evidence="2 3" key="1">
    <citation type="submission" date="2014-07" db="EMBL/GenBank/DDBJ databases">
        <title>Genome Sequencing of Dermacoccus nishinomiyaensis.</title>
        <authorList>
            <person name="Hong K.W."/>
            <person name="Chan K.G."/>
        </authorList>
    </citation>
    <scope>NUCLEOTIDE SEQUENCE [LARGE SCALE GENOMIC DNA]</scope>
    <source>
        <strain evidence="2 3">M25</strain>
    </source>
</reference>
<gene>
    <name evidence="2" type="ORF">HX89_14140</name>
</gene>
<dbReference type="GeneID" id="41842157"/>
<evidence type="ECO:0000313" key="2">
    <source>
        <dbReference type="EMBL" id="AIF41854.1"/>
    </source>
</evidence>
<dbReference type="SUPFAM" id="SSF53335">
    <property type="entry name" value="S-adenosyl-L-methionine-dependent methyltransferases"/>
    <property type="match status" value="1"/>
</dbReference>
<dbReference type="NCBIfam" id="TIGR01444">
    <property type="entry name" value="fkbM_fam"/>
    <property type="match status" value="1"/>
</dbReference>
<dbReference type="KEGG" id="dni:HX89_14140"/>
<dbReference type="InterPro" id="IPR006342">
    <property type="entry name" value="FkbM_mtfrase"/>
</dbReference>
<name>A0A075JIS9_9MICO</name>
<dbReference type="Proteomes" id="UP000027986">
    <property type="component" value="Chromosome"/>
</dbReference>
<evidence type="ECO:0000259" key="1">
    <source>
        <dbReference type="Pfam" id="PF05050"/>
    </source>
</evidence>
<dbReference type="Gene3D" id="3.40.50.150">
    <property type="entry name" value="Vaccinia Virus protein VP39"/>
    <property type="match status" value="1"/>
</dbReference>
<keyword evidence="2" id="KW-0489">Methyltransferase</keyword>